<dbReference type="SUPFAM" id="SSF53383">
    <property type="entry name" value="PLP-dependent transferases"/>
    <property type="match status" value="1"/>
</dbReference>
<comment type="similarity">
    <text evidence="2 6">Belongs to the class-I pyridoxal-phosphate-dependent aminotransferase family.</text>
</comment>
<gene>
    <name evidence="8" type="ORF">BXT84_02810</name>
</gene>
<dbReference type="InterPro" id="IPR015421">
    <property type="entry name" value="PyrdxlP-dep_Trfase_major"/>
</dbReference>
<feature type="domain" description="Aminotransferase class I/classII large" evidence="7">
    <location>
        <begin position="38"/>
        <end position="383"/>
    </location>
</feature>
<dbReference type="CDD" id="cd00609">
    <property type="entry name" value="AAT_like"/>
    <property type="match status" value="1"/>
</dbReference>
<sequence length="392" mass="42688">MAKPFAKGDHFAVHWAQSVNLPTSGIREILDLALQMPDVIRLETGEPNFPPAPCVIDAYCQAARDGYNRYTASQGILPLREALAEKIWRVNHVARTPDEILVTPGGSPALFVAFMGILQPGDDLLVPNPGWPDYLGGVQALHLNAHPYPLRAPDFWPDLDTLTQCVTPKTRAIVLNFPGNPAGSLPDANHLKALVAFAEQHDLWIISDEVYDQIVYEGSALSPATLAPDRTISIYSFSKTYAMTGWRLGYLAAPKSATESLGRIAMGLWSSVSEPLQYAGLAALRYDQAGIVERLARYRARRDHCLDILHSRHIPVTTPQGAFYLLVDIARLGQDSRSFALDLLQNEHIAVAPGQAFGSQTASYVRVSLASSEADLDAGVSRLADLIASSDP</sequence>
<evidence type="ECO:0000259" key="7">
    <source>
        <dbReference type="Pfam" id="PF00155"/>
    </source>
</evidence>
<keyword evidence="5" id="KW-0663">Pyridoxal phosphate</keyword>
<dbReference type="InterPro" id="IPR004839">
    <property type="entry name" value="Aminotransferase_I/II_large"/>
</dbReference>
<reference evidence="8 9" key="1">
    <citation type="journal article" date="2019" name="Sci. Rep.">
        <title>Sulfobacillus thermotolerans: new insights into resistance and metabolic capacities of acidophilic chemolithotrophs.</title>
        <authorList>
            <person name="Panyushkina A.E."/>
            <person name="Babenko V.V."/>
            <person name="Nikitina A.S."/>
            <person name="Selezneva O.V."/>
            <person name="Tsaplina I.A."/>
            <person name="Letarova M.A."/>
            <person name="Kostryukova E.S."/>
            <person name="Letarov A.V."/>
        </authorList>
    </citation>
    <scope>NUCLEOTIDE SEQUENCE [LARGE SCALE GENOMIC DNA]</scope>
    <source>
        <strain evidence="8 9">Kr1</strain>
    </source>
</reference>
<evidence type="ECO:0000256" key="6">
    <source>
        <dbReference type="RuleBase" id="RU000481"/>
    </source>
</evidence>
<dbReference type="Gene3D" id="3.90.1150.10">
    <property type="entry name" value="Aspartate Aminotransferase, domain 1"/>
    <property type="match status" value="1"/>
</dbReference>
<proteinExistence type="inferred from homology"/>
<evidence type="ECO:0000256" key="2">
    <source>
        <dbReference type="ARBA" id="ARBA00007441"/>
    </source>
</evidence>
<evidence type="ECO:0000256" key="4">
    <source>
        <dbReference type="ARBA" id="ARBA00022679"/>
    </source>
</evidence>
<dbReference type="EC" id="2.6.1.-" evidence="6"/>
<dbReference type="Pfam" id="PF00155">
    <property type="entry name" value="Aminotran_1_2"/>
    <property type="match status" value="1"/>
</dbReference>
<dbReference type="InterPro" id="IPR015422">
    <property type="entry name" value="PyrdxlP-dep_Trfase_small"/>
</dbReference>
<dbReference type="InterPro" id="IPR015424">
    <property type="entry name" value="PyrdxlP-dep_Trfase"/>
</dbReference>
<accession>A0ABM6RNS0</accession>
<dbReference type="PROSITE" id="PS00105">
    <property type="entry name" value="AA_TRANSFER_CLASS_1"/>
    <property type="match status" value="1"/>
</dbReference>
<dbReference type="PANTHER" id="PTHR46383">
    <property type="entry name" value="ASPARTATE AMINOTRANSFERASE"/>
    <property type="match status" value="1"/>
</dbReference>
<dbReference type="Proteomes" id="UP000325292">
    <property type="component" value="Chromosome"/>
</dbReference>
<dbReference type="InterPro" id="IPR050596">
    <property type="entry name" value="AspAT/PAT-like"/>
</dbReference>
<organism evidence="8 9">
    <name type="scientific">Sulfobacillus thermotolerans</name>
    <dbReference type="NCBI Taxonomy" id="338644"/>
    <lineage>
        <taxon>Bacteria</taxon>
        <taxon>Bacillati</taxon>
        <taxon>Bacillota</taxon>
        <taxon>Clostridia</taxon>
        <taxon>Eubacteriales</taxon>
        <taxon>Clostridiales Family XVII. Incertae Sedis</taxon>
        <taxon>Sulfobacillus</taxon>
    </lineage>
</organism>
<dbReference type="Gene3D" id="3.40.640.10">
    <property type="entry name" value="Type I PLP-dependent aspartate aminotransferase-like (Major domain)"/>
    <property type="match status" value="1"/>
</dbReference>
<comment type="cofactor">
    <cofactor evidence="1 6">
        <name>pyridoxal 5'-phosphate</name>
        <dbReference type="ChEBI" id="CHEBI:597326"/>
    </cofactor>
</comment>
<name>A0ABM6RNS0_9FIRM</name>
<evidence type="ECO:0000256" key="5">
    <source>
        <dbReference type="ARBA" id="ARBA00022898"/>
    </source>
</evidence>
<evidence type="ECO:0000313" key="8">
    <source>
        <dbReference type="EMBL" id="AUW93013.1"/>
    </source>
</evidence>
<dbReference type="InterPro" id="IPR004838">
    <property type="entry name" value="NHTrfase_class1_PyrdxlP-BS"/>
</dbReference>
<protein>
    <recommendedName>
        <fullName evidence="6">Aminotransferase</fullName>
        <ecNumber evidence="6">2.6.1.-</ecNumber>
    </recommendedName>
</protein>
<keyword evidence="9" id="KW-1185">Reference proteome</keyword>
<keyword evidence="4 6" id="KW-0808">Transferase</keyword>
<evidence type="ECO:0000256" key="1">
    <source>
        <dbReference type="ARBA" id="ARBA00001933"/>
    </source>
</evidence>
<dbReference type="PANTHER" id="PTHR46383:SF1">
    <property type="entry name" value="ASPARTATE AMINOTRANSFERASE"/>
    <property type="match status" value="1"/>
</dbReference>
<evidence type="ECO:0000313" key="9">
    <source>
        <dbReference type="Proteomes" id="UP000325292"/>
    </source>
</evidence>
<dbReference type="EMBL" id="CP019454">
    <property type="protein sequence ID" value="AUW93013.1"/>
    <property type="molecule type" value="Genomic_DNA"/>
</dbReference>
<keyword evidence="3 6" id="KW-0032">Aminotransferase</keyword>
<evidence type="ECO:0000256" key="3">
    <source>
        <dbReference type="ARBA" id="ARBA00022576"/>
    </source>
</evidence>